<proteinExistence type="predicted"/>
<dbReference type="EMBL" id="CP064787">
    <property type="protein sequence ID" value="QSG05302.1"/>
    <property type="molecule type" value="Genomic_DNA"/>
</dbReference>
<evidence type="ECO:0000313" key="1">
    <source>
        <dbReference type="EMBL" id="QSG05302.1"/>
    </source>
</evidence>
<name>A0A897MXF8_9EURY</name>
<protein>
    <submittedName>
        <fullName evidence="1">Uncharacterized protein</fullName>
    </submittedName>
</protein>
<dbReference type="Pfam" id="PF06510">
    <property type="entry name" value="DUF1102"/>
    <property type="match status" value="1"/>
</dbReference>
<reference evidence="1" key="1">
    <citation type="submission" date="2020-11" db="EMBL/GenBank/DDBJ databases">
        <title>Carbohydrate-dependent, anaerobic sulfur respiration: A novel catabolism in halophilic archaea.</title>
        <authorList>
            <person name="Sorokin D.Y."/>
            <person name="Messina E."/>
            <person name="Smedile F."/>
            <person name="La Cono V."/>
            <person name="Hallsworth J.E."/>
            <person name="Yakimov M.M."/>
        </authorList>
    </citation>
    <scope>NUCLEOTIDE SEQUENCE</scope>
    <source>
        <strain evidence="1">HSR12-1</strain>
    </source>
</reference>
<organism evidence="1 2">
    <name type="scientific">Halapricum desulfuricans</name>
    <dbReference type="NCBI Taxonomy" id="2841257"/>
    <lineage>
        <taxon>Archaea</taxon>
        <taxon>Methanobacteriati</taxon>
        <taxon>Methanobacteriota</taxon>
        <taxon>Stenosarchaea group</taxon>
        <taxon>Halobacteria</taxon>
        <taxon>Halobacteriales</taxon>
        <taxon>Haloarculaceae</taxon>
        <taxon>Halapricum</taxon>
    </lineage>
</organism>
<dbReference type="Proteomes" id="UP000663525">
    <property type="component" value="Chromosome"/>
</dbReference>
<accession>A0A897MXF8</accession>
<dbReference type="AlphaFoldDB" id="A0A897MXF8"/>
<dbReference type="InterPro" id="IPR009482">
    <property type="entry name" value="DUF1102"/>
</dbReference>
<gene>
    <name evidence="1" type="ORF">HSR121_0954</name>
</gene>
<evidence type="ECO:0000313" key="2">
    <source>
        <dbReference type="Proteomes" id="UP000663525"/>
    </source>
</evidence>
<sequence length="151" mass="16202">MDVEVAEDASAWISLNPLSDFASYNEEGLLELDFSEYPGNVWNNESQGMNADAVFTFEDVFEIWADLGSSAGQYYFWIETQGFDVDIELTAGGGQSGHAVPSEGTDLTEPFQFGGQPGSVFVDMEITTNGPAEEAGGTLLIHASESDPNAT</sequence>